<dbReference type="GeneID" id="94834077"/>
<evidence type="ECO:0000313" key="2">
    <source>
        <dbReference type="EMBL" id="OHT12923.1"/>
    </source>
</evidence>
<gene>
    <name evidence="2" type="ORF">TRFO_17079</name>
</gene>
<evidence type="ECO:0000313" key="3">
    <source>
        <dbReference type="Proteomes" id="UP000179807"/>
    </source>
</evidence>
<feature type="compositionally biased region" description="Basic and acidic residues" evidence="1">
    <location>
        <begin position="517"/>
        <end position="527"/>
    </location>
</feature>
<organism evidence="2 3">
    <name type="scientific">Tritrichomonas foetus</name>
    <dbReference type="NCBI Taxonomy" id="1144522"/>
    <lineage>
        <taxon>Eukaryota</taxon>
        <taxon>Metamonada</taxon>
        <taxon>Parabasalia</taxon>
        <taxon>Tritrichomonadida</taxon>
        <taxon>Tritrichomonadidae</taxon>
        <taxon>Tritrichomonas</taxon>
    </lineage>
</organism>
<feature type="compositionally biased region" description="Polar residues" evidence="1">
    <location>
        <begin position="473"/>
        <end position="482"/>
    </location>
</feature>
<accession>A0A1J4KNW5</accession>
<proteinExistence type="predicted"/>
<name>A0A1J4KNW5_9EUKA</name>
<comment type="caution">
    <text evidence="2">The sequence shown here is derived from an EMBL/GenBank/DDBJ whole genome shotgun (WGS) entry which is preliminary data.</text>
</comment>
<sequence length="1702" mass="194319">MRNFYLWLEKGELFDNACDSINRNSVILQEMASLDSFRIFRSKMNRNTPIEIIASYLNELRLGLNCTFYMKLNKKEKYRLHYFMWTDLHNMWLQGSPQIKVAAASTIGHILIYITPYFPDDFMITLTGAISNFKYPSILLFSCYCYISKFFSTKEIENYSKNIVIFHLISLKDSHILPKLANELLFLPKEILYRLVEFFLNTLEKDPDNNYVSQTAHIIVSQNPQNYANLIKGDSSLPILASVFGEKLPKLKGQIVDALVDASLQVIQDFEAPLKNFSGACKVLSALITNKQVPFEIVHGIFNKDTIQKTVSMEDLLLLPIEPDIVYSIYGNQNFTQKTLTMDSSDLFFNTQSEIGMSGSVIGFDGYDEDGIPNLDTPNVSMQPMNDLKFLPSLPLPEVAGHDSRKHNDQSKWKEKSPEMSPSMLEVKPSDLDDSPSPSQLDYNDSNISDLSSLPPPSIPMMLSGEKVPSPDPSLNYSSQINIESISEPVPPPPIESFPKLSQDVTQSTLKQTSQHETSEHAPHISPEENQSNNPLARPPEQALSSLSSEVPPFYMNRPSSISNFGNLNNDILMNISNGFNSLANSARHRKIKRHSSIGSSMVLNELGMIAKMPPISRLSSKGIPLENYASFISSQSSIDVFRLEPRFVVPLMTYFKRFPQYQNELCNLILYSISSITSNKDSQSNDTIYAALKVITESQQTIQSEPLNCILYEVFSLKTEDVGLKVKILELIGALKGDVLTRVVADKLNKLVDEASISKIEILQKHAKKAFVSFSNHTSMDLFKFFFDMYVQKLDIFDETTFSRRLSFIAYVIHHIPGNWSLSFISLAAFLDEAISIFTFHRRILLDILKVMTAFAPRIQNHNLLLPFIKQAVNVIESNYCEYSGSPVFSQKTPLFENSYSRVNTLVSADIDPISNPKLCHRTVFKCGIVAYSFLANIQWNLFNLTKEDKQVLTQIIVHCAPILPKETCDFLTNIHDMDIIAKESLDRSLNLIVRSIKTGDDIIAFSQLFTIIHNKFSELNKTDALMDKIIKILPTMSNLTYAQILALKQLLAHYNVKVDSKIFENIIHPNYLHKLLNGQLPDDNNASKILDMDNEEEENLENIVILDDNELSSLVVSITPLVYANLDISPELLLSPKVICFCQNSTAFIDEEQCNQLFDFALNNLSSRTLFYILRYSQKYHYDLKLEEKLDNPIIHSKRMFQTVFISLTDGKHGFDSLSILAQKYLRELFCGDFSSYVLNAAAFERKNAIMLLKFDPPYFLNKFKQIQEFTKQQLANLCIYTQNVRFPHDDYFEFIIHLVSRYSDSASHRNIVRRILTIWALIYGSKLKTTAKELYSLIHCELGDLKTTSNNNKLFMQLTAADFVEFCYGAIVASKFMECTDLTDKLTSIFGKSTPYYHMLHYIYHTEVNLEILQEVPNYFLTSIKVQVMNGYGKYLKNNHDYKMSFEIIQELTGRNWNNISPNSVPVNESYILLITNLLLIDLPYQDFKLLFKCLFDNLSYSINSSTASRCIGLFKTIDGKIPARSDLHNDLISKLNIMLGTSQLPNPNFCDIFAAVAKHAGKFEIFVSRMKDYIVKTQSYSMANIAESVALHLMQASNDVSEANNVLPEIPDFYTYFNAIVSMEKKNRSMVHLQLQKKYKGAHLRALEMLKEPKFRLFAPLLALIKDDIEVPEKLKEYLSLIERKIQREHVTDTYHEF</sequence>
<feature type="region of interest" description="Disordered" evidence="1">
    <location>
        <begin position="392"/>
        <end position="547"/>
    </location>
</feature>
<keyword evidence="3" id="KW-1185">Reference proteome</keyword>
<feature type="compositionally biased region" description="Basic and acidic residues" evidence="1">
    <location>
        <begin position="400"/>
        <end position="418"/>
    </location>
</feature>
<feature type="compositionally biased region" description="Polar residues" evidence="1">
    <location>
        <begin position="503"/>
        <end position="516"/>
    </location>
</feature>
<protein>
    <submittedName>
        <fullName evidence="2">Uncharacterized protein</fullName>
    </submittedName>
</protein>
<reference evidence="2" key="1">
    <citation type="submission" date="2016-10" db="EMBL/GenBank/DDBJ databases">
        <authorList>
            <person name="Benchimol M."/>
            <person name="Almeida L.G."/>
            <person name="Vasconcelos A.T."/>
            <person name="Perreira-Neves A."/>
            <person name="Rosa I.A."/>
            <person name="Tasca T."/>
            <person name="Bogo M.R."/>
            <person name="de Souza W."/>
        </authorList>
    </citation>
    <scope>NUCLEOTIDE SEQUENCE [LARGE SCALE GENOMIC DNA]</scope>
    <source>
        <strain evidence="2">K</strain>
    </source>
</reference>
<dbReference type="VEuPathDB" id="TrichDB:TRFO_17079"/>
<feature type="compositionally biased region" description="Low complexity" evidence="1">
    <location>
        <begin position="435"/>
        <end position="453"/>
    </location>
</feature>
<evidence type="ECO:0000256" key="1">
    <source>
        <dbReference type="SAM" id="MobiDB-lite"/>
    </source>
</evidence>
<dbReference type="EMBL" id="MLAK01000552">
    <property type="protein sequence ID" value="OHT12923.1"/>
    <property type="molecule type" value="Genomic_DNA"/>
</dbReference>
<dbReference type="RefSeq" id="XP_068366059.1">
    <property type="nucleotide sequence ID" value="XM_068499373.1"/>
</dbReference>
<dbReference type="Proteomes" id="UP000179807">
    <property type="component" value="Unassembled WGS sequence"/>
</dbReference>